<comment type="caution">
    <text evidence="4">The sequence shown here is derived from an EMBL/GenBank/DDBJ whole genome shotgun (WGS) entry which is preliminary data.</text>
</comment>
<dbReference type="InterPro" id="IPR015919">
    <property type="entry name" value="Cadherin-like_sf"/>
</dbReference>
<dbReference type="EMBL" id="JACYFG010000061">
    <property type="protein sequence ID" value="MBD5782640.1"/>
    <property type="molecule type" value="Genomic_DNA"/>
</dbReference>
<dbReference type="GO" id="GO:0005509">
    <property type="term" value="F:calcium ion binding"/>
    <property type="evidence" value="ECO:0007669"/>
    <property type="project" value="InterPro"/>
</dbReference>
<sequence length="1037" mass="106326">DEDSAFSLDASTAFEDVDAGDTLTFSATLENGDPLPSWLSIDSETGELSGTPENGDVGVISVTVTATDEAGETASSNFSIQVENTNDGPTVVSTRGEVLWQEDFSGLSDGSTSDQGETSWTTDASAATATPIHGVSDEAYAFSRSTSTSNDDGALVKLQTETIDISGKKELTLSFDLQSKGDMESSGSWHDYFQVIATVDGVPTELLQQDGNLNGNTGTFTLTNIPEGDSLTISFEAKTTHSSEIFTIDNVTLNGDSYGLANQTATEDAAFSFDASAAFSDEDLGDSLTYAASLENGDPLPDWLSFNAATGEFTGAPTNDNVGTISVSVTASDQSGASVSSTFGIQVVNTNDGPTATAIADQSVDEDALFELDVSSNFADIDIGDTLTYTAELTNESGEIIGDGSLPDWLTFDPATGQFSGTPNNGDVGNFCVKVTASDGEESASDIVAITVENTNDGPVASADTAAVTEGNTIEIDVLANDSDEDIGDTLTITEATVVGGKGTVSIVDNKLVYDPADAFPDLVLDDSEDIEISYTISDGNGGTTTSTATVTVTGDDSLIHLSSGNNSYTASDNDNEIHGFAGHDTIYAEDGDDILVGGTGNDNLHGGTGDDTFLYTQGDGADDFHGGEGNDTVKATGDDTEIVIDSNFDADNSIETISADGHSGVTVTGDYSNQTLDFSQTDLDGIESISGGAGHDTVIGSDGDDTILASTGNDNLHGGAGDDTFLYTQGDGADDFHGGEGNDTVKATGDDTEIVIDSNFDADNSIETISADGHSGVTVTGDYSNQTLDFSETDLDGIESISGGAGHDTVIGSDGDDTILASTGNDNLHGGAGDDTFLYAQGDGADDFHGGEGNDTVKATDDDTEIVIDSNFDADNSIETISADGHSGVTVTGDYSNQTLDFSETNLDGIESISGGAGHDTVIGSDGDDTILASTGNDNLHGGAGDDTFLYAQGDGADDFHGGEGNDTVKATDDDTEIVIDSNFDADNSIETISADGHSGVTVTGDYSNQTLDFSETNLDGIESISGGAGHDTVIG</sequence>
<evidence type="ECO:0000313" key="5">
    <source>
        <dbReference type="Proteomes" id="UP000622317"/>
    </source>
</evidence>
<protein>
    <submittedName>
        <fullName evidence="4">Ig domain-containing protein</fullName>
    </submittedName>
</protein>
<dbReference type="GO" id="GO:0016020">
    <property type="term" value="C:membrane"/>
    <property type="evidence" value="ECO:0007669"/>
    <property type="project" value="InterPro"/>
</dbReference>
<dbReference type="RefSeq" id="WP_191619709.1">
    <property type="nucleotide sequence ID" value="NZ_JACYFG010000061.1"/>
</dbReference>
<dbReference type="PROSITE" id="PS00330">
    <property type="entry name" value="HEMOLYSIN_CALCIUM"/>
    <property type="match status" value="5"/>
</dbReference>
<dbReference type="InterPro" id="IPR011049">
    <property type="entry name" value="Serralysin-like_metalloprot_C"/>
</dbReference>
<evidence type="ECO:0000313" key="4">
    <source>
        <dbReference type="EMBL" id="MBD5782640.1"/>
    </source>
</evidence>
<evidence type="ECO:0000259" key="3">
    <source>
        <dbReference type="SMART" id="SM00736"/>
    </source>
</evidence>
<dbReference type="PANTHER" id="PTHR38340:SF1">
    <property type="entry name" value="S-LAYER PROTEIN"/>
    <property type="match status" value="1"/>
</dbReference>
<reference evidence="4" key="1">
    <citation type="submission" date="2020-09" db="EMBL/GenBank/DDBJ databases">
        <title>Pelagicoccus enzymogenes sp. nov. with an EPS production, isolated from marine sediment.</title>
        <authorList>
            <person name="Feng X."/>
        </authorList>
    </citation>
    <scope>NUCLEOTIDE SEQUENCE</scope>
    <source>
        <strain evidence="4">NFK12</strain>
    </source>
</reference>
<organism evidence="4 5">
    <name type="scientific">Pelagicoccus enzymogenes</name>
    <dbReference type="NCBI Taxonomy" id="2773457"/>
    <lineage>
        <taxon>Bacteria</taxon>
        <taxon>Pseudomonadati</taxon>
        <taxon>Verrucomicrobiota</taxon>
        <taxon>Opitutia</taxon>
        <taxon>Puniceicoccales</taxon>
        <taxon>Pelagicoccaceae</taxon>
        <taxon>Pelagicoccus</taxon>
    </lineage>
</organism>
<feature type="non-terminal residue" evidence="4">
    <location>
        <position position="1"/>
    </location>
</feature>
<dbReference type="Pfam" id="PF05345">
    <property type="entry name" value="He_PIG"/>
    <property type="match status" value="3"/>
</dbReference>
<proteinExistence type="predicted"/>
<name>A0A927IKI1_9BACT</name>
<dbReference type="SUPFAM" id="SSF49313">
    <property type="entry name" value="Cadherin-like"/>
    <property type="match status" value="3"/>
</dbReference>
<dbReference type="Gene3D" id="2.150.10.10">
    <property type="entry name" value="Serralysin-like metalloprotease, C-terminal"/>
    <property type="match status" value="3"/>
</dbReference>
<dbReference type="SUPFAM" id="SSF51120">
    <property type="entry name" value="beta-Roll"/>
    <property type="match status" value="3"/>
</dbReference>
<feature type="domain" description="Dystroglycan-type cadherin-like" evidence="3">
    <location>
        <begin position="355"/>
        <end position="459"/>
    </location>
</feature>
<dbReference type="AlphaFoldDB" id="A0A927IKI1"/>
<dbReference type="Pfam" id="PF00353">
    <property type="entry name" value="HemolysinCabind"/>
    <property type="match status" value="9"/>
</dbReference>
<evidence type="ECO:0000256" key="1">
    <source>
        <dbReference type="ARBA" id="ARBA00004613"/>
    </source>
</evidence>
<feature type="domain" description="Dystroglycan-type cadherin-like" evidence="3">
    <location>
        <begin position="1"/>
        <end position="89"/>
    </location>
</feature>
<dbReference type="InterPro" id="IPR006644">
    <property type="entry name" value="Cadg"/>
</dbReference>
<evidence type="ECO:0000256" key="2">
    <source>
        <dbReference type="ARBA" id="ARBA00022525"/>
    </source>
</evidence>
<dbReference type="InterPro" id="IPR013783">
    <property type="entry name" value="Ig-like_fold"/>
</dbReference>
<keyword evidence="2" id="KW-0964">Secreted</keyword>
<feature type="domain" description="Dystroglycan-type cadherin-like" evidence="3">
    <location>
        <begin position="255"/>
        <end position="354"/>
    </location>
</feature>
<feature type="non-terminal residue" evidence="4">
    <location>
        <position position="1037"/>
    </location>
</feature>
<dbReference type="SMART" id="SM00736">
    <property type="entry name" value="CADG"/>
    <property type="match status" value="3"/>
</dbReference>
<dbReference type="InterPro" id="IPR018511">
    <property type="entry name" value="Hemolysin-typ_Ca-bd_CS"/>
</dbReference>
<keyword evidence="5" id="KW-1185">Reference proteome</keyword>
<comment type="subcellular location">
    <subcellularLocation>
        <location evidence="1">Secreted</location>
    </subcellularLocation>
</comment>
<accession>A0A927IKI1</accession>
<gene>
    <name evidence="4" type="ORF">IEN85_24300</name>
</gene>
<dbReference type="PANTHER" id="PTHR38340">
    <property type="entry name" value="S-LAYER PROTEIN"/>
    <property type="match status" value="1"/>
</dbReference>
<dbReference type="Pfam" id="PF17963">
    <property type="entry name" value="Big_9"/>
    <property type="match status" value="1"/>
</dbReference>
<dbReference type="InterPro" id="IPR001343">
    <property type="entry name" value="Hemolysn_Ca-bd"/>
</dbReference>
<dbReference type="Gene3D" id="2.60.40.2810">
    <property type="match status" value="1"/>
</dbReference>
<dbReference type="Gene3D" id="2.60.40.10">
    <property type="entry name" value="Immunoglobulins"/>
    <property type="match status" value="3"/>
</dbReference>
<dbReference type="PRINTS" id="PR00313">
    <property type="entry name" value="CABNDNGRPT"/>
</dbReference>
<dbReference type="GO" id="GO:0005576">
    <property type="term" value="C:extracellular region"/>
    <property type="evidence" value="ECO:0007669"/>
    <property type="project" value="UniProtKB-SubCell"/>
</dbReference>
<dbReference type="InterPro" id="IPR050557">
    <property type="entry name" value="RTX_toxin/Mannuronan_C5-epim"/>
</dbReference>
<dbReference type="Proteomes" id="UP000622317">
    <property type="component" value="Unassembled WGS sequence"/>
</dbReference>